<comment type="caution">
    <text evidence="2">The sequence shown here is derived from an EMBL/GenBank/DDBJ whole genome shotgun (WGS) entry which is preliminary data.</text>
</comment>
<keyword evidence="1" id="KW-0472">Membrane</keyword>
<organism evidence="2">
    <name type="scientific">marine sediment metagenome</name>
    <dbReference type="NCBI Taxonomy" id="412755"/>
    <lineage>
        <taxon>unclassified sequences</taxon>
        <taxon>metagenomes</taxon>
        <taxon>ecological metagenomes</taxon>
    </lineage>
</organism>
<evidence type="ECO:0000256" key="1">
    <source>
        <dbReference type="SAM" id="Phobius"/>
    </source>
</evidence>
<keyword evidence="1" id="KW-0812">Transmembrane</keyword>
<accession>A0A0F9SI42</accession>
<dbReference type="AlphaFoldDB" id="A0A0F9SI42"/>
<name>A0A0F9SI42_9ZZZZ</name>
<proteinExistence type="predicted"/>
<keyword evidence="1" id="KW-1133">Transmembrane helix</keyword>
<evidence type="ECO:0000313" key="2">
    <source>
        <dbReference type="EMBL" id="KKN61957.1"/>
    </source>
</evidence>
<gene>
    <name evidence="2" type="ORF">LCGC14_0516350</name>
</gene>
<reference evidence="2" key="1">
    <citation type="journal article" date="2015" name="Nature">
        <title>Complex archaea that bridge the gap between prokaryotes and eukaryotes.</title>
        <authorList>
            <person name="Spang A."/>
            <person name="Saw J.H."/>
            <person name="Jorgensen S.L."/>
            <person name="Zaremba-Niedzwiedzka K."/>
            <person name="Martijn J."/>
            <person name="Lind A.E."/>
            <person name="van Eijk R."/>
            <person name="Schleper C."/>
            <person name="Guy L."/>
            <person name="Ettema T.J."/>
        </authorList>
    </citation>
    <scope>NUCLEOTIDE SEQUENCE</scope>
</reference>
<dbReference type="EMBL" id="LAZR01000639">
    <property type="protein sequence ID" value="KKN61957.1"/>
    <property type="molecule type" value="Genomic_DNA"/>
</dbReference>
<feature type="transmembrane region" description="Helical" evidence="1">
    <location>
        <begin position="74"/>
        <end position="94"/>
    </location>
</feature>
<sequence length="114" mass="12205">MMMIEKVAKLSKEELDELNEYDRKNVPHFRRMASRPQAALGSQRAQAALGAMSGGTLANLLARGSKYTRKYKGLATLAGVVGGAAAAGGAGMMAQKSKREAAKMFPYEGRKAKK</sequence>
<protein>
    <submittedName>
        <fullName evidence="2">Uncharacterized protein</fullName>
    </submittedName>
</protein>